<gene>
    <name evidence="1" type="ORF">BON22_1737</name>
</gene>
<dbReference type="Gene3D" id="1.10.472.80">
    <property type="entry name" value="Ypt/Rab-GAP domain of gyp1p, domain 3"/>
    <property type="match status" value="1"/>
</dbReference>
<sequence>MLNGYDEIHKTSIALFKISEERLLSMNDNVEIYEFMKNLNKANFNLKGSELIRISSSIKIE</sequence>
<name>A0A1V2L9D2_CYBFA</name>
<evidence type="ECO:0000313" key="1">
    <source>
        <dbReference type="EMBL" id="ONH68394.1"/>
    </source>
</evidence>
<dbReference type="Proteomes" id="UP000189513">
    <property type="component" value="Unassembled WGS sequence"/>
</dbReference>
<protein>
    <submittedName>
        <fullName evidence="1">TBC1 domain family member 2A</fullName>
    </submittedName>
</protein>
<organism evidence="1 2">
    <name type="scientific">Cyberlindnera fabianii</name>
    <name type="common">Yeast</name>
    <name type="synonym">Hansenula fabianii</name>
    <dbReference type="NCBI Taxonomy" id="36022"/>
    <lineage>
        <taxon>Eukaryota</taxon>
        <taxon>Fungi</taxon>
        <taxon>Dikarya</taxon>
        <taxon>Ascomycota</taxon>
        <taxon>Saccharomycotina</taxon>
        <taxon>Saccharomycetes</taxon>
        <taxon>Phaffomycetales</taxon>
        <taxon>Phaffomycetaceae</taxon>
        <taxon>Cyberlindnera</taxon>
    </lineage>
</organism>
<reference evidence="2" key="1">
    <citation type="journal article" date="2017" name="Genome Announc.">
        <title>Genome sequences of Cyberlindnera fabianii 65, Pichia kudriavzevii 129, and Saccharomyces cerevisiae 131 isolated from fermented masau fruits in Zimbabwe.</title>
        <authorList>
            <person name="van Rijswijck I.M.H."/>
            <person name="Derks M.F.L."/>
            <person name="Abee T."/>
            <person name="de Ridder D."/>
            <person name="Smid E.J."/>
        </authorList>
    </citation>
    <scope>NUCLEOTIDE SEQUENCE [LARGE SCALE GENOMIC DNA]</scope>
    <source>
        <strain evidence="2">65</strain>
    </source>
</reference>
<evidence type="ECO:0000313" key="2">
    <source>
        <dbReference type="Proteomes" id="UP000189513"/>
    </source>
</evidence>
<comment type="caution">
    <text evidence="1">The sequence shown here is derived from an EMBL/GenBank/DDBJ whole genome shotgun (WGS) entry which is preliminary data.</text>
</comment>
<proteinExistence type="predicted"/>
<keyword evidence="2" id="KW-1185">Reference proteome</keyword>
<dbReference type="EMBL" id="MPUK01000003">
    <property type="protein sequence ID" value="ONH68394.1"/>
    <property type="molecule type" value="Genomic_DNA"/>
</dbReference>
<accession>A0A1V2L9D2</accession>
<dbReference type="VEuPathDB" id="FungiDB:BON22_1737"/>
<dbReference type="STRING" id="36022.A0A1V2L9D2"/>
<dbReference type="AlphaFoldDB" id="A0A1V2L9D2"/>